<dbReference type="RefSeq" id="XP_005849058.1">
    <property type="nucleotide sequence ID" value="XM_005848996.1"/>
</dbReference>
<dbReference type="EMBL" id="GL433840">
    <property type="protein sequence ID" value="EFN56956.1"/>
    <property type="molecule type" value="Genomic_DNA"/>
</dbReference>
<proteinExistence type="predicted"/>
<dbReference type="KEGG" id="cvr:CHLNCDRAFT_57372"/>
<dbReference type="InParanoid" id="E1ZB37"/>
<name>E1ZB37_CHLVA</name>
<organism evidence="3">
    <name type="scientific">Chlorella variabilis</name>
    <name type="common">Green alga</name>
    <dbReference type="NCBI Taxonomy" id="554065"/>
    <lineage>
        <taxon>Eukaryota</taxon>
        <taxon>Viridiplantae</taxon>
        <taxon>Chlorophyta</taxon>
        <taxon>core chlorophytes</taxon>
        <taxon>Trebouxiophyceae</taxon>
        <taxon>Chlorellales</taxon>
        <taxon>Chlorellaceae</taxon>
        <taxon>Chlorella clade</taxon>
        <taxon>Chlorella</taxon>
    </lineage>
</organism>
<evidence type="ECO:0000313" key="2">
    <source>
        <dbReference type="EMBL" id="EFN56956.1"/>
    </source>
</evidence>
<feature type="compositionally biased region" description="Low complexity" evidence="1">
    <location>
        <begin position="106"/>
        <end position="115"/>
    </location>
</feature>
<protein>
    <submittedName>
        <fullName evidence="2">Expressed protein</fullName>
    </submittedName>
</protein>
<feature type="compositionally biased region" description="Basic and acidic residues" evidence="1">
    <location>
        <begin position="83"/>
        <end position="103"/>
    </location>
</feature>
<accession>E1ZB37</accession>
<keyword evidence="3" id="KW-1185">Reference proteome</keyword>
<reference evidence="2 3" key="1">
    <citation type="journal article" date="2010" name="Plant Cell">
        <title>The Chlorella variabilis NC64A genome reveals adaptation to photosymbiosis, coevolution with viruses, and cryptic sex.</title>
        <authorList>
            <person name="Blanc G."/>
            <person name="Duncan G."/>
            <person name="Agarkova I."/>
            <person name="Borodovsky M."/>
            <person name="Gurnon J."/>
            <person name="Kuo A."/>
            <person name="Lindquist E."/>
            <person name="Lucas S."/>
            <person name="Pangilinan J."/>
            <person name="Polle J."/>
            <person name="Salamov A."/>
            <person name="Terry A."/>
            <person name="Yamada T."/>
            <person name="Dunigan D.D."/>
            <person name="Grigoriev I.V."/>
            <person name="Claverie J.M."/>
            <person name="Van Etten J.L."/>
        </authorList>
    </citation>
    <scope>NUCLEOTIDE SEQUENCE [LARGE SCALE GENOMIC DNA]</scope>
    <source>
        <strain evidence="2 3">NC64A</strain>
    </source>
</reference>
<dbReference type="Proteomes" id="UP000008141">
    <property type="component" value="Unassembled WGS sequence"/>
</dbReference>
<dbReference type="AlphaFoldDB" id="E1ZB37"/>
<dbReference type="GeneID" id="17356599"/>
<gene>
    <name evidence="2" type="ORF">CHLNCDRAFT_57372</name>
</gene>
<feature type="region of interest" description="Disordered" evidence="1">
    <location>
        <begin position="81"/>
        <end position="126"/>
    </location>
</feature>
<evidence type="ECO:0000256" key="1">
    <source>
        <dbReference type="SAM" id="MobiDB-lite"/>
    </source>
</evidence>
<evidence type="ECO:0000313" key="3">
    <source>
        <dbReference type="Proteomes" id="UP000008141"/>
    </source>
</evidence>
<sequence length="257" mass="26153">MQGFWRLPPGLSPPLALLRPAVHPMAPMSLGTQLAGLAPTPVRAATGARCQQRASAVPTLRSATKVAASASGFDFTPEQQRAAMEKQLRLSAERAAAEEERKRQAAARGAAAAEAPSVIPKRKQPRRAARLAAAAAAAKNGAAAAQQSTAAQQQLAARLGDLDEHTMAAALRAQLKQSGTFDEADPTELLALEVSRRTGNGAAHRAARGGAGANGAVHGAPLAAGSKIAAAEAAVFEEGSLRVGAGEGANLEDMLTA</sequence>